<evidence type="ECO:0000313" key="6">
    <source>
        <dbReference type="EMBL" id="QRK69447.1"/>
    </source>
</evidence>
<proteinExistence type="predicted"/>
<evidence type="ECO:0000313" key="4">
    <source>
        <dbReference type="EMBL" id="QRK69443.1"/>
    </source>
</evidence>
<protein>
    <submittedName>
        <fullName evidence="3">Non-nucleocapsid protein</fullName>
    </submittedName>
</protein>
<sequence>MATYKDVIVEPPPGIQQGSIDFKRLYEMLPVTIQEWLPMVQLQDPTKVPDKDRLISLIEALYGLIRQAKGTIDPDYNTVYKYLPDYIEVSHNLLIGVDESPIGNIDYVAFFNMDLVQNEVGGWLSLIMLKKPDRMVHNQMEIMAKLATKICNVVSTTDVNHEKVVIHLPKWINHLCVEMTKAEHTLIQRSSPKLII</sequence>
<dbReference type="EMBL" id="MT860263">
    <property type="protein sequence ID" value="QRK69443.1"/>
    <property type="molecule type" value="Genomic_RNA"/>
</dbReference>
<dbReference type="EMBL" id="MT860266">
    <property type="protein sequence ID" value="QRK69449.1"/>
    <property type="molecule type" value="Genomic_RNA"/>
</dbReference>
<evidence type="ECO:0000313" key="3">
    <source>
        <dbReference type="EMBL" id="QRK69441.1"/>
    </source>
</evidence>
<evidence type="ECO:0000313" key="2">
    <source>
        <dbReference type="EMBL" id="QRK69439.1"/>
    </source>
</evidence>
<evidence type="ECO:0000313" key="1">
    <source>
        <dbReference type="EMBL" id="QRK69437.1"/>
    </source>
</evidence>
<keyword evidence="3" id="KW-0946">Virion</keyword>
<dbReference type="EMBL" id="MT860264">
    <property type="protein sequence ID" value="QRK69445.1"/>
    <property type="molecule type" value="Genomic_RNA"/>
</dbReference>
<keyword evidence="3" id="KW-0543">Viral nucleoprotein</keyword>
<gene>
    <name evidence="3" type="primary">NCP</name>
</gene>
<evidence type="ECO:0000313" key="7">
    <source>
        <dbReference type="EMBL" id="QRK69449.1"/>
    </source>
</evidence>
<dbReference type="EMBL" id="MT860260">
    <property type="protein sequence ID" value="QRK69437.1"/>
    <property type="molecule type" value="Genomic_RNA"/>
</dbReference>
<evidence type="ECO:0000313" key="5">
    <source>
        <dbReference type="EMBL" id="QRK69445.1"/>
    </source>
</evidence>
<name>A0A891H5M7_9VIRU</name>
<dbReference type="EMBL" id="MT860267">
    <property type="protein sequence ID" value="QRK69451.1"/>
    <property type="molecule type" value="Genomic_RNA"/>
</dbReference>
<evidence type="ECO:0000313" key="8">
    <source>
        <dbReference type="EMBL" id="QRK69451.1"/>
    </source>
</evidence>
<organism evidence="3">
    <name type="scientific">Solenopsis invicta virus 14</name>
    <dbReference type="NCBI Taxonomy" id="2810810"/>
    <lineage>
        <taxon>Viruses</taxon>
        <taxon>Riboviria</taxon>
        <taxon>Orthornavirae</taxon>
        <taxon>Negarnaviricota</taxon>
        <taxon>Polyploviricotina</taxon>
        <taxon>Bunyaviricetes</taxon>
        <taxon>Hareavirales</taxon>
        <taxon>Phenuiviridae</taxon>
        <taxon>Horwuvirus</taxon>
        <taxon>Horwuvirus solenopsidis</taxon>
    </lineage>
</organism>
<accession>A0A891H5M7</accession>
<dbReference type="EMBL" id="MT860262">
    <property type="protein sequence ID" value="QRK69441.1"/>
    <property type="molecule type" value="Genomic_RNA"/>
</dbReference>
<dbReference type="InterPro" id="IPR006960">
    <property type="entry name" value="Major_non-capsid_tenuivirus"/>
</dbReference>
<dbReference type="GO" id="GO:0019013">
    <property type="term" value="C:viral nucleocapsid"/>
    <property type="evidence" value="ECO:0007669"/>
    <property type="project" value="UniProtKB-KW"/>
</dbReference>
<dbReference type="EMBL" id="MT860265">
    <property type="protein sequence ID" value="QRK69447.1"/>
    <property type="molecule type" value="Genomic_RNA"/>
</dbReference>
<dbReference type="EMBL" id="MT860261">
    <property type="protein sequence ID" value="QRK69439.1"/>
    <property type="molecule type" value="Genomic_RNA"/>
</dbReference>
<reference evidence="3" key="1">
    <citation type="submission" date="2020-08" db="EMBL/GenBank/DDBJ databases">
        <authorList>
            <person name="Xavier C.A.D."/>
            <person name="Allen M.L."/>
            <person name="Whitfield A.E."/>
        </authorList>
    </citation>
    <scope>NUCLEOTIDE SEQUENCE</scope>
    <source>
        <strain evidence="8">2-small:Taiwan</strain>
        <strain evidence="5">B:Missipi</strain>
        <strain evidence="6">C:Missipi</strain>
        <strain evidence="1">Q2:Texas</strain>
        <strain evidence="2">W2:Texas</strain>
        <strain evidence="3">W3:Texas</strain>
        <strain evidence="4">Y05:Florida</strain>
        <strain evidence="7">Z:Missipi</strain>
    </source>
</reference>
<dbReference type="Pfam" id="PF04876">
    <property type="entry name" value="Tenui_NCP"/>
    <property type="match status" value="1"/>
</dbReference>